<evidence type="ECO:0000256" key="6">
    <source>
        <dbReference type="ARBA" id="ARBA00022525"/>
    </source>
</evidence>
<evidence type="ECO:0000256" key="15">
    <source>
        <dbReference type="NCBIfam" id="TIGR04265"/>
    </source>
</evidence>
<dbReference type="EMBL" id="DULP01000174">
    <property type="protein sequence ID" value="HHW34729.1"/>
    <property type="molecule type" value="Genomic_DNA"/>
</dbReference>
<accession>A0A832PNH4</accession>
<gene>
    <name evidence="18" type="primary">cls</name>
    <name evidence="18" type="ORF">GXX24_11410</name>
</gene>
<dbReference type="InterPro" id="IPR001736">
    <property type="entry name" value="PLipase_D/transphosphatidylase"/>
</dbReference>
<keyword evidence="12 16" id="KW-0472">Membrane</keyword>
<dbReference type="GO" id="GO:0005886">
    <property type="term" value="C:plasma membrane"/>
    <property type="evidence" value="ECO:0007669"/>
    <property type="project" value="UniProtKB-SubCell"/>
</dbReference>
<dbReference type="Pfam" id="PF13091">
    <property type="entry name" value="PLDc_2"/>
    <property type="match status" value="2"/>
</dbReference>
<dbReference type="InterPro" id="IPR027379">
    <property type="entry name" value="CLS_N"/>
</dbReference>
<evidence type="ECO:0000256" key="3">
    <source>
        <dbReference type="ARBA" id="ARBA00004651"/>
    </source>
</evidence>
<protein>
    <recommendedName>
        <fullName evidence="15">Cardiolipin synthase</fullName>
        <ecNumber evidence="15">2.7.8.-</ecNumber>
    </recommendedName>
</protein>
<evidence type="ECO:0000256" key="13">
    <source>
        <dbReference type="ARBA" id="ARBA00023209"/>
    </source>
</evidence>
<evidence type="ECO:0000256" key="8">
    <source>
        <dbReference type="ARBA" id="ARBA00022692"/>
    </source>
</evidence>
<comment type="function">
    <text evidence="1">Could be a virulence factor.</text>
</comment>
<evidence type="ECO:0000256" key="16">
    <source>
        <dbReference type="SAM" id="Phobius"/>
    </source>
</evidence>
<dbReference type="CDD" id="cd09110">
    <property type="entry name" value="PLDc_CLS_1"/>
    <property type="match status" value="1"/>
</dbReference>
<keyword evidence="8 16" id="KW-0812">Transmembrane</keyword>
<dbReference type="PROSITE" id="PS50035">
    <property type="entry name" value="PLD"/>
    <property type="match status" value="2"/>
</dbReference>
<keyword evidence="4" id="KW-1003">Cell membrane</keyword>
<evidence type="ECO:0000256" key="9">
    <source>
        <dbReference type="ARBA" id="ARBA00022737"/>
    </source>
</evidence>
<dbReference type="PANTHER" id="PTHR21248">
    <property type="entry name" value="CARDIOLIPIN SYNTHASE"/>
    <property type="match status" value="1"/>
</dbReference>
<feature type="transmembrane region" description="Helical" evidence="16">
    <location>
        <begin position="34"/>
        <end position="56"/>
    </location>
</feature>
<feature type="domain" description="PLD phosphodiesterase" evidence="17">
    <location>
        <begin position="398"/>
        <end position="425"/>
    </location>
</feature>
<sequence>MMPAPILTALSLGFAAYLVVIGVYIIAENRRPSATLAWMLLFALLPGVGVVLYLLFGRQHQNFGLTGKLMRQELDARLAPLIAGLEPEHRAALARMEAEDGSAASLSELVRNTTRSTVTTRNRIELLQDAPNAYPRLIEDLRGATHSIHLQYFSWNADAFGEELKDILTEKAAQGVAVRILYDPVGSIFMLRRRYIRQMRAGGVRFEPFSKLWRVHTISYRNHRKIAVIDGRVGHTGGLNIGGEHIHPPRGFRLWRDTNIRMTGSSVALLQAVFAVDWHNATGEDLFQPQHFPPTPAELHDARLPVQLTLSGPDSEWQAIRQLYFAMIVGARERVYLQSPFFILDTSIAEALKAAALSGVDVRVMISERGARQYVPYWAANTYMREIAASGAQVLLYQPGYLHAKTVIADGRVCSIGSANIDIRSFGINYELNAVIYDAGFSGQLERDFLRDMQDCREFTVAGYRASSRLLRFRDSLARLFSPLM</sequence>
<keyword evidence="11" id="KW-0443">Lipid metabolism</keyword>
<evidence type="ECO:0000259" key="17">
    <source>
        <dbReference type="PROSITE" id="PS50035"/>
    </source>
</evidence>
<comment type="caution">
    <text evidence="18">The sequence shown here is derived from an EMBL/GenBank/DDBJ whole genome shotgun (WGS) entry which is preliminary data.</text>
</comment>
<evidence type="ECO:0000256" key="5">
    <source>
        <dbReference type="ARBA" id="ARBA00022516"/>
    </source>
</evidence>
<feature type="domain" description="PLD phosphodiesterase" evidence="17">
    <location>
        <begin position="218"/>
        <end position="245"/>
    </location>
</feature>
<evidence type="ECO:0000256" key="1">
    <source>
        <dbReference type="ARBA" id="ARBA00003145"/>
    </source>
</evidence>
<dbReference type="CDD" id="cd09112">
    <property type="entry name" value="PLDc_CLS_2"/>
    <property type="match status" value="1"/>
</dbReference>
<proteinExistence type="predicted"/>
<evidence type="ECO:0000256" key="7">
    <source>
        <dbReference type="ARBA" id="ARBA00022679"/>
    </source>
</evidence>
<feature type="transmembrane region" description="Helical" evidence="16">
    <location>
        <begin position="6"/>
        <end position="27"/>
    </location>
</feature>
<reference evidence="18 19" key="1">
    <citation type="journal article" date="2020" name="Biotechnol. Biofuels">
        <title>New insights from the biogas microbiome by comprehensive genome-resolved metagenomics of nearly 1600 species originating from multiple anaerobic digesters.</title>
        <authorList>
            <person name="Campanaro S."/>
            <person name="Treu L."/>
            <person name="Rodriguez-R L.M."/>
            <person name="Kovalovszki A."/>
            <person name="Ziels R.M."/>
            <person name="Maus I."/>
            <person name="Zhu X."/>
            <person name="Kougias P.G."/>
            <person name="Basile A."/>
            <person name="Luo G."/>
            <person name="Schluter A."/>
            <person name="Konstantinidis K.T."/>
            <person name="Angelidaki I."/>
        </authorList>
    </citation>
    <scope>NUCLEOTIDE SEQUENCE [LARGE SCALE GENOMIC DNA]</scope>
    <source>
        <strain evidence="18">AS04akNAM_125</strain>
    </source>
</reference>
<evidence type="ECO:0000256" key="4">
    <source>
        <dbReference type="ARBA" id="ARBA00022475"/>
    </source>
</evidence>
<evidence type="ECO:0000256" key="14">
    <source>
        <dbReference type="ARBA" id="ARBA00023264"/>
    </source>
</evidence>
<dbReference type="SMART" id="SM00155">
    <property type="entry name" value="PLDc"/>
    <property type="match status" value="2"/>
</dbReference>
<dbReference type="GO" id="GO:0032049">
    <property type="term" value="P:cardiolipin biosynthetic process"/>
    <property type="evidence" value="ECO:0007669"/>
    <property type="project" value="UniProtKB-UniRule"/>
</dbReference>
<evidence type="ECO:0000256" key="10">
    <source>
        <dbReference type="ARBA" id="ARBA00022989"/>
    </source>
</evidence>
<dbReference type="Pfam" id="PF13396">
    <property type="entry name" value="PLDc_N"/>
    <property type="match status" value="1"/>
</dbReference>
<dbReference type="AlphaFoldDB" id="A0A832PNH4"/>
<dbReference type="PANTHER" id="PTHR21248:SF20">
    <property type="entry name" value="CARDIOLIPIN SYNTHASE YWIE-RELATED"/>
    <property type="match status" value="1"/>
</dbReference>
<evidence type="ECO:0000256" key="11">
    <source>
        <dbReference type="ARBA" id="ARBA00023098"/>
    </source>
</evidence>
<dbReference type="Gene3D" id="3.30.870.10">
    <property type="entry name" value="Endonuclease Chain A"/>
    <property type="match status" value="2"/>
</dbReference>
<dbReference type="InterPro" id="IPR022924">
    <property type="entry name" value="Cardiolipin_synthase"/>
</dbReference>
<keyword evidence="6" id="KW-0964">Secreted</keyword>
<keyword evidence="14" id="KW-1208">Phospholipid metabolism</keyword>
<dbReference type="GO" id="GO:0005576">
    <property type="term" value="C:extracellular region"/>
    <property type="evidence" value="ECO:0007669"/>
    <property type="project" value="UniProtKB-SubCell"/>
</dbReference>
<comment type="subcellular location">
    <subcellularLocation>
        <location evidence="3">Cell membrane</location>
        <topology evidence="3">Multi-pass membrane protein</topology>
    </subcellularLocation>
    <subcellularLocation>
        <location evidence="2">Secreted</location>
    </subcellularLocation>
</comment>
<dbReference type="GO" id="GO:0008808">
    <property type="term" value="F:cardiolipin synthase activity"/>
    <property type="evidence" value="ECO:0007669"/>
    <property type="project" value="UniProtKB-UniRule"/>
</dbReference>
<dbReference type="SUPFAM" id="SSF56024">
    <property type="entry name" value="Phospholipase D/nuclease"/>
    <property type="match status" value="2"/>
</dbReference>
<name>A0A832PNH4_9RHOB</name>
<keyword evidence="10 16" id="KW-1133">Transmembrane helix</keyword>
<dbReference type="Proteomes" id="UP000580830">
    <property type="component" value="Unassembled WGS sequence"/>
</dbReference>
<organism evidence="18 19">
    <name type="scientific">Paracoccus solventivorans</name>
    <dbReference type="NCBI Taxonomy" id="53463"/>
    <lineage>
        <taxon>Bacteria</taxon>
        <taxon>Pseudomonadati</taxon>
        <taxon>Pseudomonadota</taxon>
        <taxon>Alphaproteobacteria</taxon>
        <taxon>Rhodobacterales</taxon>
        <taxon>Paracoccaceae</taxon>
        <taxon>Paracoccus</taxon>
    </lineage>
</organism>
<evidence type="ECO:0000256" key="2">
    <source>
        <dbReference type="ARBA" id="ARBA00004613"/>
    </source>
</evidence>
<evidence type="ECO:0000256" key="12">
    <source>
        <dbReference type="ARBA" id="ARBA00023136"/>
    </source>
</evidence>
<evidence type="ECO:0000313" key="18">
    <source>
        <dbReference type="EMBL" id="HHW34729.1"/>
    </source>
</evidence>
<evidence type="ECO:0000313" key="19">
    <source>
        <dbReference type="Proteomes" id="UP000580830"/>
    </source>
</evidence>
<keyword evidence="7" id="KW-0808">Transferase</keyword>
<keyword evidence="5" id="KW-0444">Lipid biosynthesis</keyword>
<dbReference type="InterPro" id="IPR025202">
    <property type="entry name" value="PLD-like_dom"/>
</dbReference>
<dbReference type="NCBIfam" id="TIGR04265">
    <property type="entry name" value="bac_cardiolipin"/>
    <property type="match status" value="1"/>
</dbReference>
<dbReference type="EC" id="2.7.8.-" evidence="15"/>
<keyword evidence="13" id="KW-0594">Phospholipid biosynthesis</keyword>
<keyword evidence="9" id="KW-0677">Repeat</keyword>